<dbReference type="SMART" id="SM00369">
    <property type="entry name" value="LRR_TYP"/>
    <property type="match status" value="7"/>
</dbReference>
<evidence type="ECO:0000256" key="7">
    <source>
        <dbReference type="ARBA" id="ARBA00022614"/>
    </source>
</evidence>
<dbReference type="GO" id="GO:0004674">
    <property type="term" value="F:protein serine/threonine kinase activity"/>
    <property type="evidence" value="ECO:0007669"/>
    <property type="project" value="UniProtKB-KW"/>
</dbReference>
<evidence type="ECO:0000256" key="18">
    <source>
        <dbReference type="ARBA" id="ARBA00023180"/>
    </source>
</evidence>
<dbReference type="InterPro" id="IPR001611">
    <property type="entry name" value="Leu-rich_rpt"/>
</dbReference>
<keyword evidence="13 26" id="KW-0418">Kinase</keyword>
<evidence type="ECO:0000313" key="27">
    <source>
        <dbReference type="Proteomes" id="UP000092600"/>
    </source>
</evidence>
<dbReference type="CDD" id="cd14066">
    <property type="entry name" value="STKc_IRAK"/>
    <property type="match status" value="2"/>
</dbReference>
<dbReference type="InterPro" id="IPR000719">
    <property type="entry name" value="Prot_kinase_dom"/>
</dbReference>
<keyword evidence="5" id="KW-0723">Serine/threonine-protein kinase</keyword>
<dbReference type="EC" id="2.7.11.1" evidence="3"/>
<accession>A0A199UKR9</accession>
<comment type="caution">
    <text evidence="26">The sequence shown here is derived from an EMBL/GenBank/DDBJ whole genome shotgun (WGS) entry which is preliminary data.</text>
</comment>
<evidence type="ECO:0000256" key="3">
    <source>
        <dbReference type="ARBA" id="ARBA00012513"/>
    </source>
</evidence>
<feature type="transmembrane region" description="Helical" evidence="23">
    <location>
        <begin position="531"/>
        <end position="554"/>
    </location>
</feature>
<evidence type="ECO:0000256" key="12">
    <source>
        <dbReference type="ARBA" id="ARBA00022741"/>
    </source>
</evidence>
<keyword evidence="4" id="KW-1003">Cell membrane</keyword>
<feature type="signal peptide" evidence="24">
    <location>
        <begin position="1"/>
        <end position="17"/>
    </location>
</feature>
<evidence type="ECO:0000256" key="5">
    <source>
        <dbReference type="ARBA" id="ARBA00022527"/>
    </source>
</evidence>
<sequence length="1769" mass="196038">MVMRSLLLLFLCVTCSAYTNPSDVSALKSLMKQWKNTPPSWQQSKDPCSERWDGVICTNSRVTTLDLSYNHELGGPLTPAIGNLTQLTSLILVKCSFTGTIPDELGNLRQLTFLALNSNKFVGRIPATLGKLSNLSWLDLADNQLNGTLPISTNASPGLDQLLNAQHFHLNKNQLSGSIPKNLFNASMRLLHLLLDRNQLIGGIPESVGLVGSLEILRLNNNNLSGTVPSSIRNLTYLHVLNISNNNLNGQMPNLTGMTRLQNVDISNNKFDPSEVPSWLTGLTSLRTLMMQSSRLLGQVPQELFSFPRLEKVMLDNNELNGTLDMSNNISKNLQIVSFENNSFNSVTLSSNYNNTLILSGNPVCSNPHLLNTAYCEIQQGTLTPSSSDNITCSHPYEGVMMFRAPSFGIMLDQFVSELEANVSANLNCTPHSLTLEDPFFNEDGYLEVKLVICPSNKKYFNRSEILDCFDISSQKYIPPEMFGPYYLSANPYSFQNRGLRNNSLIWKQIFAYFATHRILMKISGTVIRGLAIGMIIGFSLLLIGLTALLLFALRQKKQAQRAISLSNPFASWVSNGEESDGAPQLRGAKCFTYDELKRSTNDFRGINEIGSGGYGKVYKGMLPDGRLVAIKRSQQGSNQGGLEFKTEIELLSRVHHKNLVELVGFCCEKGELILVYEFMSNGTIRETLSGRSGIQLDWTRRLRIALDSARGLTYLHEHANPPIIHRDVKSSNILLDEKLTAKVGDFGLSLLVADSEMGHFTTHIKGTLGYLDPEYYMTQQLTGKSDVYSMGVVLLELITAMLPVHNKKHIVNHVKIALDKQDKEFCGLKSIIDPVISNSGKLVGFESFVDLALQCVEESAENRPTMSDVVKEIEAILRNNGMKTTSTSESSSPADFTSSKARYPYDDLHSRSHASSSAFAYSGGFPSRGSSRPSSISALKSLMTKWKNSPPSWDESKDPCGALWDGVSCNNSRVTELRLFNMGLEGTLSDDIGKLDQLQILDLSYNRKLGGQLTPAIGNLPKLKTLSLNSNQFRGRIPASLGKLSNLDWLDLADNQLNESLPISTNGAPGLDQLFKARHFHFNKNNLSGPIPESFFNANMTLRHVLLDRNQLIGGIPESVGLVLTLEILRLNNNKLNGTVPSSISNLANLHVLDLSNNSFLPSEAPSWFSYLKNITTLTLDNNEFNGSLDMGNDISKQLQIVSFRNNALNSVMLSTNYNSTLILSGNPVCNKSDLEDTTYCKTQQETSVPSSSNNKSCSHPYEGFMIFRAPFFGVITDIAIQLLEDKLLEKLECTPKGFTLENRFFNNDGYLEVKLIICPSDGKYFNRREILDCFKILSSQDFVPPDIFGPYYFTASIYLFEEEDTTILIIKDGNNNYRQVHFQFHHAIHSPSWASTGEDNVSAPTLRAPKCFTYDELKECTNGFRGTNEIGVGGYGKVYKGRLLNGQIVAIKRRKQGSEQGRPEFKNELELLSQVHHKNLVGLVGFCCEKGEQMIVYEFMCNGTIEESLSGKRDQQLDWNRRLIIALDSATGLAYLHRHASPAIIHGDVKSSNILLDENLSAKVADFGISKSVPNSVTNYFAYIDKGTPGYLAPEAMQQQITMKSDVYSFGVVMLELITAKPAICNYGYLVERVKNTLDKQVTEYCGLKDLLDPVLLETENLIGFERFLDLALQCTEISPDNRPTMSDVAKEIETILKSNGMMEIASTSESSSAAGLGSPRARNPSDDLYSSSGSYASSSRAFEYSSEFASQSSSRLINNGSLFKFA</sequence>
<evidence type="ECO:0000256" key="2">
    <source>
        <dbReference type="ARBA" id="ARBA00008684"/>
    </source>
</evidence>
<keyword evidence="14 21" id="KW-0067">ATP-binding</keyword>
<evidence type="ECO:0000256" key="23">
    <source>
        <dbReference type="SAM" id="Phobius"/>
    </source>
</evidence>
<dbReference type="InterPro" id="IPR017441">
    <property type="entry name" value="Protein_kinase_ATP_BS"/>
</dbReference>
<feature type="region of interest" description="Disordered" evidence="22">
    <location>
        <begin position="1711"/>
        <end position="1738"/>
    </location>
</feature>
<dbReference type="InterPro" id="IPR008271">
    <property type="entry name" value="Ser/Thr_kinase_AS"/>
</dbReference>
<evidence type="ECO:0000256" key="8">
    <source>
        <dbReference type="ARBA" id="ARBA00022679"/>
    </source>
</evidence>
<comment type="subcellular location">
    <subcellularLocation>
        <location evidence="1">Cell membrane</location>
        <topology evidence="1">Single-pass membrane protein</topology>
    </subcellularLocation>
</comment>
<dbReference type="PANTHER" id="PTHR45974">
    <property type="entry name" value="RECEPTOR-LIKE PROTEIN 55"/>
    <property type="match status" value="1"/>
</dbReference>
<feature type="non-terminal residue" evidence="26">
    <location>
        <position position="1769"/>
    </location>
</feature>
<dbReference type="InterPro" id="IPR032675">
    <property type="entry name" value="LRR_dom_sf"/>
</dbReference>
<evidence type="ECO:0000259" key="25">
    <source>
        <dbReference type="PROSITE" id="PS50011"/>
    </source>
</evidence>
<evidence type="ECO:0000313" key="26">
    <source>
        <dbReference type="EMBL" id="OAY65318.1"/>
    </source>
</evidence>
<dbReference type="InterPro" id="IPR011009">
    <property type="entry name" value="Kinase-like_dom_sf"/>
</dbReference>
<dbReference type="Pfam" id="PF13855">
    <property type="entry name" value="LRR_8"/>
    <property type="match status" value="2"/>
</dbReference>
<evidence type="ECO:0000256" key="13">
    <source>
        <dbReference type="ARBA" id="ARBA00022777"/>
    </source>
</evidence>
<dbReference type="FunFam" id="3.30.200.20:FF:000162">
    <property type="entry name" value="Adenine nucleotide alpha hydrolase-like domain kinase"/>
    <property type="match status" value="1"/>
</dbReference>
<keyword evidence="8" id="KW-0808">Transferase</keyword>
<evidence type="ECO:0000256" key="21">
    <source>
        <dbReference type="PROSITE-ProRule" id="PRU10141"/>
    </source>
</evidence>
<dbReference type="EMBL" id="LSRQ01007021">
    <property type="protein sequence ID" value="OAY65318.1"/>
    <property type="molecule type" value="Genomic_DNA"/>
</dbReference>
<keyword evidence="7" id="KW-0433">Leucine-rich repeat</keyword>
<dbReference type="Pfam" id="PF07714">
    <property type="entry name" value="PK_Tyr_Ser-Thr"/>
    <property type="match status" value="1"/>
</dbReference>
<evidence type="ECO:0000256" key="10">
    <source>
        <dbReference type="ARBA" id="ARBA00022729"/>
    </source>
</evidence>
<keyword evidence="12 21" id="KW-0547">Nucleotide-binding</keyword>
<feature type="binding site" evidence="21">
    <location>
        <position position="1454"/>
    </location>
    <ligand>
        <name>ATP</name>
        <dbReference type="ChEBI" id="CHEBI:30616"/>
    </ligand>
</feature>
<comment type="catalytic activity">
    <reaction evidence="19">
        <text>L-threonyl-[protein] + ATP = O-phospho-L-threonyl-[protein] + ADP + H(+)</text>
        <dbReference type="Rhea" id="RHEA:46608"/>
        <dbReference type="Rhea" id="RHEA-COMP:11060"/>
        <dbReference type="Rhea" id="RHEA-COMP:11605"/>
        <dbReference type="ChEBI" id="CHEBI:15378"/>
        <dbReference type="ChEBI" id="CHEBI:30013"/>
        <dbReference type="ChEBI" id="CHEBI:30616"/>
        <dbReference type="ChEBI" id="CHEBI:61977"/>
        <dbReference type="ChEBI" id="CHEBI:456216"/>
        <dbReference type="EC" id="2.7.11.1"/>
    </reaction>
</comment>
<evidence type="ECO:0000256" key="19">
    <source>
        <dbReference type="ARBA" id="ARBA00047899"/>
    </source>
</evidence>
<dbReference type="InterPro" id="IPR001245">
    <property type="entry name" value="Ser-Thr/Tyr_kinase_cat_dom"/>
</dbReference>
<dbReference type="PROSITE" id="PS00107">
    <property type="entry name" value="PROTEIN_KINASE_ATP"/>
    <property type="match status" value="2"/>
</dbReference>
<dbReference type="FunFam" id="3.30.200.20:FF:000039">
    <property type="entry name" value="receptor-like protein kinase FERONIA"/>
    <property type="match status" value="1"/>
</dbReference>
<evidence type="ECO:0000256" key="15">
    <source>
        <dbReference type="ARBA" id="ARBA00022989"/>
    </source>
</evidence>
<evidence type="ECO:0000256" key="11">
    <source>
        <dbReference type="ARBA" id="ARBA00022737"/>
    </source>
</evidence>
<feature type="transmembrane region" description="Helical" evidence="23">
    <location>
        <begin position="788"/>
        <end position="806"/>
    </location>
</feature>
<evidence type="ECO:0000256" key="20">
    <source>
        <dbReference type="ARBA" id="ARBA00048679"/>
    </source>
</evidence>
<keyword evidence="15 23" id="KW-1133">Transmembrane helix</keyword>
<evidence type="ECO:0000256" key="1">
    <source>
        <dbReference type="ARBA" id="ARBA00004162"/>
    </source>
</evidence>
<dbReference type="SUPFAM" id="SSF56112">
    <property type="entry name" value="Protein kinase-like (PK-like)"/>
    <property type="match status" value="2"/>
</dbReference>
<dbReference type="Pfam" id="PF00560">
    <property type="entry name" value="LRR_1"/>
    <property type="match status" value="2"/>
</dbReference>
<keyword evidence="9 23" id="KW-0812">Transmembrane</keyword>
<comment type="similarity">
    <text evidence="2">Belongs to the protein kinase superfamily. Ser/Thr protein kinase family.</text>
</comment>
<dbReference type="FunFam" id="1.10.510.10:FF:000358">
    <property type="entry name" value="Putative leucine-rich repeat receptor-like serine/threonine-protein kinase"/>
    <property type="match status" value="1"/>
</dbReference>
<keyword evidence="17 26" id="KW-0675">Receptor</keyword>
<dbReference type="GO" id="GO:0005524">
    <property type="term" value="F:ATP binding"/>
    <property type="evidence" value="ECO:0007669"/>
    <property type="project" value="UniProtKB-UniRule"/>
</dbReference>
<dbReference type="SUPFAM" id="SSF52058">
    <property type="entry name" value="L domain-like"/>
    <property type="match status" value="2"/>
</dbReference>
<organism evidence="26 27">
    <name type="scientific">Ananas comosus</name>
    <name type="common">Pineapple</name>
    <name type="synonym">Ananas ananas</name>
    <dbReference type="NCBI Taxonomy" id="4615"/>
    <lineage>
        <taxon>Eukaryota</taxon>
        <taxon>Viridiplantae</taxon>
        <taxon>Streptophyta</taxon>
        <taxon>Embryophyta</taxon>
        <taxon>Tracheophyta</taxon>
        <taxon>Spermatophyta</taxon>
        <taxon>Magnoliopsida</taxon>
        <taxon>Liliopsida</taxon>
        <taxon>Poales</taxon>
        <taxon>Bromeliaceae</taxon>
        <taxon>Bromelioideae</taxon>
        <taxon>Ananas</taxon>
    </lineage>
</organism>
<keyword evidence="16 23" id="KW-0472">Membrane</keyword>
<evidence type="ECO:0000256" key="22">
    <source>
        <dbReference type="SAM" id="MobiDB-lite"/>
    </source>
</evidence>
<feature type="binding site" evidence="21">
    <location>
        <position position="632"/>
    </location>
    <ligand>
        <name>ATP</name>
        <dbReference type="ChEBI" id="CHEBI:30616"/>
    </ligand>
</feature>
<dbReference type="FunFam" id="1.10.510.10:FF:000453">
    <property type="entry name" value="LRR receptor-like serine/threonine-protein kinase HSL2"/>
    <property type="match status" value="1"/>
</dbReference>
<comment type="catalytic activity">
    <reaction evidence="20">
        <text>L-seryl-[protein] + ATP = O-phospho-L-seryl-[protein] + ADP + H(+)</text>
        <dbReference type="Rhea" id="RHEA:17989"/>
        <dbReference type="Rhea" id="RHEA-COMP:9863"/>
        <dbReference type="Rhea" id="RHEA-COMP:11604"/>
        <dbReference type="ChEBI" id="CHEBI:15378"/>
        <dbReference type="ChEBI" id="CHEBI:29999"/>
        <dbReference type="ChEBI" id="CHEBI:30616"/>
        <dbReference type="ChEBI" id="CHEBI:83421"/>
        <dbReference type="ChEBI" id="CHEBI:456216"/>
        <dbReference type="EC" id="2.7.11.1"/>
    </reaction>
</comment>
<dbReference type="Gene3D" id="3.30.200.20">
    <property type="entry name" value="Phosphorylase Kinase, domain 1"/>
    <property type="match status" value="2"/>
</dbReference>
<keyword evidence="18" id="KW-0325">Glycoprotein</keyword>
<keyword evidence="10 24" id="KW-0732">Signal</keyword>
<dbReference type="PANTHER" id="PTHR45974:SF155">
    <property type="entry name" value="PROTEIN KINASE DOMAIN-CONTAINING PROTEIN"/>
    <property type="match status" value="1"/>
</dbReference>
<feature type="compositionally biased region" description="Low complexity" evidence="22">
    <location>
        <begin position="1729"/>
        <end position="1738"/>
    </location>
</feature>
<dbReference type="PROSITE" id="PS50011">
    <property type="entry name" value="PROTEIN_KINASE_DOM"/>
    <property type="match status" value="2"/>
</dbReference>
<dbReference type="Gene3D" id="3.80.10.10">
    <property type="entry name" value="Ribonuclease Inhibitor"/>
    <property type="match status" value="5"/>
</dbReference>
<dbReference type="PROSITE" id="PS00108">
    <property type="entry name" value="PROTEIN_KINASE_ST"/>
    <property type="match status" value="2"/>
</dbReference>
<evidence type="ECO:0000256" key="9">
    <source>
        <dbReference type="ARBA" id="ARBA00022692"/>
    </source>
</evidence>
<name>A0A199UKR9_ANACO</name>
<dbReference type="GO" id="GO:0005886">
    <property type="term" value="C:plasma membrane"/>
    <property type="evidence" value="ECO:0007669"/>
    <property type="project" value="UniProtKB-SubCell"/>
</dbReference>
<keyword evidence="6" id="KW-0597">Phosphoprotein</keyword>
<feature type="domain" description="Protein kinase" evidence="25">
    <location>
        <begin position="1426"/>
        <end position="1699"/>
    </location>
</feature>
<dbReference type="FunFam" id="3.80.10.10:FF:000542">
    <property type="entry name" value="Leucine-rich repeat protein kinase family protein"/>
    <property type="match status" value="1"/>
</dbReference>
<dbReference type="Pfam" id="PF08263">
    <property type="entry name" value="LRRNT_2"/>
    <property type="match status" value="2"/>
</dbReference>
<evidence type="ECO:0000256" key="24">
    <source>
        <dbReference type="SAM" id="SignalP"/>
    </source>
</evidence>
<dbReference type="FunFam" id="3.80.10.10:FF:000363">
    <property type="entry name" value="Leucine-rich repeat family protein"/>
    <property type="match status" value="1"/>
</dbReference>
<dbReference type="SMART" id="SM00220">
    <property type="entry name" value="S_TKc"/>
    <property type="match status" value="2"/>
</dbReference>
<evidence type="ECO:0000256" key="17">
    <source>
        <dbReference type="ARBA" id="ARBA00023170"/>
    </source>
</evidence>
<feature type="domain" description="Protein kinase" evidence="25">
    <location>
        <begin position="604"/>
        <end position="878"/>
    </location>
</feature>
<dbReference type="STRING" id="4615.A0A199UKR9"/>
<dbReference type="InterPro" id="IPR003591">
    <property type="entry name" value="Leu-rich_rpt_typical-subtyp"/>
</dbReference>
<proteinExistence type="inferred from homology"/>
<protein>
    <recommendedName>
        <fullName evidence="3">non-specific serine/threonine protein kinase</fullName>
        <ecNumber evidence="3">2.7.11.1</ecNumber>
    </recommendedName>
</protein>
<reference evidence="26 27" key="1">
    <citation type="journal article" date="2016" name="DNA Res.">
        <title>The draft genome of MD-2 pineapple using hybrid error correction of long reads.</title>
        <authorList>
            <person name="Redwan R.M."/>
            <person name="Saidin A."/>
            <person name="Kumar S.V."/>
        </authorList>
    </citation>
    <scope>NUCLEOTIDE SEQUENCE [LARGE SCALE GENOMIC DNA]</scope>
    <source>
        <strain evidence="27">cv. MD2</strain>
        <tissue evidence="26">Leaf</tissue>
    </source>
</reference>
<keyword evidence="11" id="KW-0677">Repeat</keyword>
<gene>
    <name evidence="26" type="ORF">ACMD2_06046</name>
</gene>
<evidence type="ECO:0000256" key="14">
    <source>
        <dbReference type="ARBA" id="ARBA00022840"/>
    </source>
</evidence>
<evidence type="ECO:0000256" key="16">
    <source>
        <dbReference type="ARBA" id="ARBA00023136"/>
    </source>
</evidence>
<dbReference type="Pfam" id="PF00069">
    <property type="entry name" value="Pkinase"/>
    <property type="match status" value="1"/>
</dbReference>
<dbReference type="InterPro" id="IPR013210">
    <property type="entry name" value="LRR_N_plant-typ"/>
</dbReference>
<dbReference type="Proteomes" id="UP000092600">
    <property type="component" value="Unassembled WGS sequence"/>
</dbReference>
<evidence type="ECO:0000256" key="4">
    <source>
        <dbReference type="ARBA" id="ARBA00022475"/>
    </source>
</evidence>
<dbReference type="Gene3D" id="1.10.510.10">
    <property type="entry name" value="Transferase(Phosphotransferase) domain 1"/>
    <property type="match status" value="2"/>
</dbReference>
<evidence type="ECO:0000256" key="6">
    <source>
        <dbReference type="ARBA" id="ARBA00022553"/>
    </source>
</evidence>
<feature type="chain" id="PRO_5008285320" description="non-specific serine/threonine protein kinase" evidence="24">
    <location>
        <begin position="18"/>
        <end position="1769"/>
    </location>
</feature>
<dbReference type="FunFam" id="3.80.10.10:FF:000041">
    <property type="entry name" value="LRR receptor-like serine/threonine-protein kinase ERECTA"/>
    <property type="match status" value="1"/>
</dbReference>